<protein>
    <submittedName>
        <fullName evidence="8">Outer membrane beta-barrel protein</fullName>
    </submittedName>
</protein>
<organism evidence="8 9">
    <name type="scientific">Methyloligella solikamskensis</name>
    <dbReference type="NCBI Taxonomy" id="1177756"/>
    <lineage>
        <taxon>Bacteria</taxon>
        <taxon>Pseudomonadati</taxon>
        <taxon>Pseudomonadota</taxon>
        <taxon>Alphaproteobacteria</taxon>
        <taxon>Hyphomicrobiales</taxon>
        <taxon>Hyphomicrobiaceae</taxon>
        <taxon>Methyloligella</taxon>
    </lineage>
</organism>
<name>A0ABW3J7J9_9HYPH</name>
<dbReference type="InterPro" id="IPR020080">
    <property type="entry name" value="OM_adhesin/peptidase_omptin"/>
</dbReference>
<keyword evidence="9" id="KW-1185">Reference proteome</keyword>
<reference evidence="9" key="1">
    <citation type="journal article" date="2019" name="Int. J. Syst. Evol. Microbiol.">
        <title>The Global Catalogue of Microorganisms (GCM) 10K type strain sequencing project: providing services to taxonomists for standard genome sequencing and annotation.</title>
        <authorList>
            <consortium name="The Broad Institute Genomics Platform"/>
            <consortium name="The Broad Institute Genome Sequencing Center for Infectious Disease"/>
            <person name="Wu L."/>
            <person name="Ma J."/>
        </authorList>
    </citation>
    <scope>NUCLEOTIDE SEQUENCE [LARGE SCALE GENOMIC DNA]</scope>
    <source>
        <strain evidence="9">CCUG 61697</strain>
    </source>
</reference>
<sequence length="543" mass="57533">MAGRAGTLFFTLLLPMGLAAPVAAEPAVPFDWTGFYLGYHTGGALDLADVSDPFGAPIFGDEVRSPGPIHGGQIGYSWQSGSFVYGLEAEASLADLEGSNSCFAYSGFYISANCRRKIDAMGTLTARAGFLLDSDTLLYGKAGLALVHSETTTTPNANLASAVRESGTDLGWTVGAGLERAIGGGWSLKGEYAYLSYDAALSAPVSAAQPAPPAGPFAIVTGSPSGISSDLHQVKLGANYRFGQGDATSLFRPSREPGLPNGYSLEVGARYTYGWGQFHKDLGIQGAGDYTLASRLTYENTDSNGGEVFARLDTPSGVMVKGVLGGATSGGKMNDEDWDLQFLTAAIPYSNTVSSVDNEIKYGTVDVGYAWWRGQRYSIAPFIGYSQFRQDMDGNGCRQIANPNSDCATEIPVSVLGISEDDTWHALRLGSAVQVDLTERLSFAGEAAYLPYVDFDGIDDHVLRSLISPESGRGIGVQLEATLSYAMTDAFSLGVGGRYWSMWTETGNVNFGGLGYIIPMRYASEQAQLLFQGSYRFSTGGGS</sequence>
<gene>
    <name evidence="8" type="ORF">ACFQ2F_00270</name>
</gene>
<dbReference type="InterPro" id="IPR053724">
    <property type="entry name" value="OMP_A26_sf"/>
</dbReference>
<dbReference type="InterPro" id="IPR011250">
    <property type="entry name" value="OMP/PagP_B-barrel"/>
</dbReference>
<feature type="domain" description="Outer membrane protein beta-barrel" evidence="7">
    <location>
        <begin position="11"/>
        <end position="242"/>
    </location>
</feature>
<dbReference type="EMBL" id="JBHTJO010000001">
    <property type="protein sequence ID" value="MFD0985532.1"/>
    <property type="molecule type" value="Genomic_DNA"/>
</dbReference>
<evidence type="ECO:0000313" key="9">
    <source>
        <dbReference type="Proteomes" id="UP001597102"/>
    </source>
</evidence>
<evidence type="ECO:0000256" key="5">
    <source>
        <dbReference type="ARBA" id="ARBA00038306"/>
    </source>
</evidence>
<evidence type="ECO:0000256" key="4">
    <source>
        <dbReference type="ARBA" id="ARBA00023237"/>
    </source>
</evidence>
<dbReference type="Gene3D" id="2.40.160.20">
    <property type="match status" value="1"/>
</dbReference>
<comment type="subcellular location">
    <subcellularLocation>
        <location evidence="1">Cell outer membrane</location>
    </subcellularLocation>
</comment>
<keyword evidence="3" id="KW-0472">Membrane</keyword>
<dbReference type="InterPro" id="IPR000036">
    <property type="entry name" value="Peptidase_A26_omptin"/>
</dbReference>
<feature type="chain" id="PRO_5046125705" evidence="6">
    <location>
        <begin position="20"/>
        <end position="543"/>
    </location>
</feature>
<feature type="signal peptide" evidence="6">
    <location>
        <begin position="1"/>
        <end position="19"/>
    </location>
</feature>
<evidence type="ECO:0000259" key="7">
    <source>
        <dbReference type="Pfam" id="PF13505"/>
    </source>
</evidence>
<dbReference type="PANTHER" id="PTHR34001">
    <property type="entry name" value="BLL7405 PROTEIN"/>
    <property type="match status" value="1"/>
</dbReference>
<dbReference type="SUPFAM" id="SSF56925">
    <property type="entry name" value="OMPA-like"/>
    <property type="match status" value="1"/>
</dbReference>
<keyword evidence="2 6" id="KW-0732">Signal</keyword>
<evidence type="ECO:0000256" key="3">
    <source>
        <dbReference type="ARBA" id="ARBA00023136"/>
    </source>
</evidence>
<evidence type="ECO:0000256" key="2">
    <source>
        <dbReference type="ARBA" id="ARBA00022729"/>
    </source>
</evidence>
<evidence type="ECO:0000256" key="6">
    <source>
        <dbReference type="SAM" id="SignalP"/>
    </source>
</evidence>
<dbReference type="Pfam" id="PF01278">
    <property type="entry name" value="Omptin"/>
    <property type="match status" value="1"/>
</dbReference>
<dbReference type="InterPro" id="IPR027385">
    <property type="entry name" value="Beta-barrel_OMP"/>
</dbReference>
<evidence type="ECO:0000313" key="8">
    <source>
        <dbReference type="EMBL" id="MFD0985532.1"/>
    </source>
</evidence>
<dbReference type="SUPFAM" id="SSF69917">
    <property type="entry name" value="OMPT-like"/>
    <property type="match status" value="1"/>
</dbReference>
<comment type="similarity">
    <text evidence="5">Belongs to the Omp25/RopB family.</text>
</comment>
<proteinExistence type="inferred from homology"/>
<dbReference type="PANTHER" id="PTHR34001:SF3">
    <property type="entry name" value="BLL7405 PROTEIN"/>
    <property type="match status" value="1"/>
</dbReference>
<keyword evidence="4" id="KW-0998">Cell outer membrane</keyword>
<dbReference type="Proteomes" id="UP001597102">
    <property type="component" value="Unassembled WGS sequence"/>
</dbReference>
<dbReference type="Gene3D" id="2.40.128.90">
    <property type="entry name" value="OMPT-like"/>
    <property type="match status" value="1"/>
</dbReference>
<dbReference type="RefSeq" id="WP_379083994.1">
    <property type="nucleotide sequence ID" value="NZ_JBHTJO010000001.1"/>
</dbReference>
<dbReference type="Pfam" id="PF13505">
    <property type="entry name" value="OMP_b-brl"/>
    <property type="match status" value="1"/>
</dbReference>
<dbReference type="InterPro" id="IPR051692">
    <property type="entry name" value="OMP-like"/>
</dbReference>
<comment type="caution">
    <text evidence="8">The sequence shown here is derived from an EMBL/GenBank/DDBJ whole genome shotgun (WGS) entry which is preliminary data.</text>
</comment>
<accession>A0ABW3J7J9</accession>
<evidence type="ECO:0000256" key="1">
    <source>
        <dbReference type="ARBA" id="ARBA00004442"/>
    </source>
</evidence>